<reference evidence="3" key="1">
    <citation type="journal article" date="2020" name="Stud. Mycol.">
        <title>101 Dothideomycetes genomes: a test case for predicting lifestyles and emergence of pathogens.</title>
        <authorList>
            <person name="Haridas S."/>
            <person name="Albert R."/>
            <person name="Binder M."/>
            <person name="Bloem J."/>
            <person name="Labutti K."/>
            <person name="Salamov A."/>
            <person name="Andreopoulos B."/>
            <person name="Baker S."/>
            <person name="Barry K."/>
            <person name="Bills G."/>
            <person name="Bluhm B."/>
            <person name="Cannon C."/>
            <person name="Castanera R."/>
            <person name="Culley D."/>
            <person name="Daum C."/>
            <person name="Ezra D."/>
            <person name="Gonzalez J."/>
            <person name="Henrissat B."/>
            <person name="Kuo A."/>
            <person name="Liang C."/>
            <person name="Lipzen A."/>
            <person name="Lutzoni F."/>
            <person name="Magnuson J."/>
            <person name="Mondo S."/>
            <person name="Nolan M."/>
            <person name="Ohm R."/>
            <person name="Pangilinan J."/>
            <person name="Park H.-J."/>
            <person name="Ramirez L."/>
            <person name="Alfaro M."/>
            <person name="Sun H."/>
            <person name="Tritt A."/>
            <person name="Yoshinaga Y."/>
            <person name="Zwiers L.-H."/>
            <person name="Turgeon B."/>
            <person name="Goodwin S."/>
            <person name="Spatafora J."/>
            <person name="Crous P."/>
            <person name="Grigoriev I."/>
        </authorList>
    </citation>
    <scope>NUCLEOTIDE SEQUENCE</scope>
    <source>
        <strain evidence="3">CBS 125425</strain>
    </source>
</reference>
<keyword evidence="4" id="KW-1185">Reference proteome</keyword>
<dbReference type="PANTHER" id="PTHR17630">
    <property type="entry name" value="DIENELACTONE HYDROLASE"/>
    <property type="match status" value="1"/>
</dbReference>
<feature type="signal peptide" evidence="1">
    <location>
        <begin position="1"/>
        <end position="19"/>
    </location>
</feature>
<dbReference type="Gene3D" id="3.40.50.1820">
    <property type="entry name" value="alpha/beta hydrolase"/>
    <property type="match status" value="1"/>
</dbReference>
<dbReference type="SUPFAM" id="SSF53474">
    <property type="entry name" value="alpha/beta-Hydrolases"/>
    <property type="match status" value="1"/>
</dbReference>
<dbReference type="Proteomes" id="UP000799444">
    <property type="component" value="Unassembled WGS sequence"/>
</dbReference>
<keyword evidence="1" id="KW-0732">Signal</keyword>
<evidence type="ECO:0000259" key="2">
    <source>
        <dbReference type="Pfam" id="PF01738"/>
    </source>
</evidence>
<feature type="domain" description="Dienelactone hydrolase" evidence="2">
    <location>
        <begin position="45"/>
        <end position="257"/>
    </location>
</feature>
<dbReference type="InterPro" id="IPR002925">
    <property type="entry name" value="Dienelactn_hydro"/>
</dbReference>
<dbReference type="PANTHER" id="PTHR17630:SF44">
    <property type="entry name" value="PROTEIN AIM2"/>
    <property type="match status" value="1"/>
</dbReference>
<evidence type="ECO:0000313" key="4">
    <source>
        <dbReference type="Proteomes" id="UP000799444"/>
    </source>
</evidence>
<sequence length="259" mass="27711">MTSIRFGLAVLAVLGAALADKKACGNLQVINEGAPAGKFVNVSGIQTYISRPSTNTTTAILHVTDIFGVPLLENQLLADSMAQAGYLTVMPDLFRGESIPVDAIEKGVNITAFLAKHPTSDVDSIIASTISYMRKDLGMTKIGGTGYCFGGKYVPRFLAEGKGLDAGFIAHPGFLETSEIMAIAKPITMAAGELDDTFNATARHAAEAILQSKNATYQLNLYSGAPHGFAVRPNLSVPRQKYAKDASYFQAVRWFEAWL</sequence>
<evidence type="ECO:0000256" key="1">
    <source>
        <dbReference type="SAM" id="SignalP"/>
    </source>
</evidence>
<dbReference type="GO" id="GO:0016787">
    <property type="term" value="F:hydrolase activity"/>
    <property type="evidence" value="ECO:0007669"/>
    <property type="project" value="InterPro"/>
</dbReference>
<name>A0A9P4R0B0_9PLEO</name>
<dbReference type="InterPro" id="IPR029058">
    <property type="entry name" value="AB_hydrolase_fold"/>
</dbReference>
<dbReference type="OrthoDB" id="17560at2759"/>
<gene>
    <name evidence="3" type="ORF">EJ04DRAFT_576999</name>
</gene>
<dbReference type="Pfam" id="PF01738">
    <property type="entry name" value="DLH"/>
    <property type="match status" value="1"/>
</dbReference>
<organism evidence="3 4">
    <name type="scientific">Polyplosphaeria fusca</name>
    <dbReference type="NCBI Taxonomy" id="682080"/>
    <lineage>
        <taxon>Eukaryota</taxon>
        <taxon>Fungi</taxon>
        <taxon>Dikarya</taxon>
        <taxon>Ascomycota</taxon>
        <taxon>Pezizomycotina</taxon>
        <taxon>Dothideomycetes</taxon>
        <taxon>Pleosporomycetidae</taxon>
        <taxon>Pleosporales</taxon>
        <taxon>Tetraplosphaeriaceae</taxon>
        <taxon>Polyplosphaeria</taxon>
    </lineage>
</organism>
<comment type="caution">
    <text evidence="3">The sequence shown here is derived from an EMBL/GenBank/DDBJ whole genome shotgun (WGS) entry which is preliminary data.</text>
</comment>
<feature type="chain" id="PRO_5040266490" evidence="1">
    <location>
        <begin position="20"/>
        <end position="259"/>
    </location>
</feature>
<dbReference type="AlphaFoldDB" id="A0A9P4R0B0"/>
<protein>
    <submittedName>
        <fullName evidence="3">Alpha/beta-hydrolase</fullName>
    </submittedName>
</protein>
<proteinExistence type="predicted"/>
<evidence type="ECO:0000313" key="3">
    <source>
        <dbReference type="EMBL" id="KAF2734351.1"/>
    </source>
</evidence>
<accession>A0A9P4R0B0</accession>
<dbReference type="EMBL" id="ML996149">
    <property type="protein sequence ID" value="KAF2734351.1"/>
    <property type="molecule type" value="Genomic_DNA"/>
</dbReference>